<dbReference type="GO" id="GO:0016791">
    <property type="term" value="F:phosphatase activity"/>
    <property type="evidence" value="ECO:0007669"/>
    <property type="project" value="TreeGrafter"/>
</dbReference>
<dbReference type="PATRIC" id="fig|1308866.3.peg.1208"/>
<proteinExistence type="predicted"/>
<organism evidence="3 4">
    <name type="scientific">Gracilibacillus halophilus YIM-C55.5</name>
    <dbReference type="NCBI Taxonomy" id="1308866"/>
    <lineage>
        <taxon>Bacteria</taxon>
        <taxon>Bacillati</taxon>
        <taxon>Bacillota</taxon>
        <taxon>Bacilli</taxon>
        <taxon>Bacillales</taxon>
        <taxon>Bacillaceae</taxon>
        <taxon>Gracilibacillus</taxon>
    </lineage>
</organism>
<dbReference type="EMBL" id="APML01000019">
    <property type="protein sequence ID" value="ENH97534.1"/>
    <property type="molecule type" value="Genomic_DNA"/>
</dbReference>
<gene>
    <name evidence="3" type="ORF">J416_05968</name>
</gene>
<evidence type="ECO:0000313" key="3">
    <source>
        <dbReference type="EMBL" id="ENH97534.1"/>
    </source>
</evidence>
<keyword evidence="1" id="KW-0378">Hydrolase</keyword>
<dbReference type="Gene3D" id="3.60.40.10">
    <property type="entry name" value="PPM-type phosphatase domain"/>
    <property type="match status" value="1"/>
</dbReference>
<evidence type="ECO:0000259" key="2">
    <source>
        <dbReference type="PROSITE" id="PS51746"/>
    </source>
</evidence>
<dbReference type="AlphaFoldDB" id="N4WE74"/>
<dbReference type="SUPFAM" id="SSF81606">
    <property type="entry name" value="PP2C-like"/>
    <property type="match status" value="1"/>
</dbReference>
<feature type="domain" description="PPM-type phosphatase" evidence="2">
    <location>
        <begin position="45"/>
        <end position="261"/>
    </location>
</feature>
<dbReference type="InterPro" id="IPR036457">
    <property type="entry name" value="PPM-type-like_dom_sf"/>
</dbReference>
<dbReference type="OrthoDB" id="9763484at2"/>
<dbReference type="eggNOG" id="COG2208">
    <property type="taxonomic scope" value="Bacteria"/>
</dbReference>
<dbReference type="Pfam" id="PF07228">
    <property type="entry name" value="SpoIIE"/>
    <property type="match status" value="1"/>
</dbReference>
<dbReference type="RefSeq" id="WP_003466612.1">
    <property type="nucleotide sequence ID" value="NZ_APML01000019.1"/>
</dbReference>
<protein>
    <submittedName>
        <fullName evidence="3">Sigma regulator protein, sensor phosphatase domains</fullName>
    </submittedName>
</protein>
<dbReference type="PANTHER" id="PTHR43156:SF2">
    <property type="entry name" value="STAGE II SPORULATION PROTEIN E"/>
    <property type="match status" value="1"/>
</dbReference>
<keyword evidence="4" id="KW-1185">Reference proteome</keyword>
<dbReference type="PANTHER" id="PTHR43156">
    <property type="entry name" value="STAGE II SPORULATION PROTEIN E-RELATED"/>
    <property type="match status" value="1"/>
</dbReference>
<dbReference type="InterPro" id="IPR052016">
    <property type="entry name" value="Bact_Sigma-Reg"/>
</dbReference>
<dbReference type="Proteomes" id="UP000012283">
    <property type="component" value="Unassembled WGS sequence"/>
</dbReference>
<dbReference type="InterPro" id="IPR001932">
    <property type="entry name" value="PPM-type_phosphatase-like_dom"/>
</dbReference>
<comment type="caution">
    <text evidence="3">The sequence shown here is derived from an EMBL/GenBank/DDBJ whole genome shotgun (WGS) entry which is preliminary data.</text>
</comment>
<dbReference type="STRING" id="1308866.J416_05968"/>
<dbReference type="PROSITE" id="PS51746">
    <property type="entry name" value="PPM_2"/>
    <property type="match status" value="1"/>
</dbReference>
<accession>N4WE74</accession>
<evidence type="ECO:0000313" key="4">
    <source>
        <dbReference type="Proteomes" id="UP000012283"/>
    </source>
</evidence>
<name>N4WE74_9BACI</name>
<reference evidence="3 4" key="1">
    <citation type="submission" date="2013-03" db="EMBL/GenBank/DDBJ databases">
        <title>Draft genome sequence of Gracibacillus halophilus YIM-C55.5, a moderately halophilic and thermophilic organism from the Xiaochaidamu salt lake.</title>
        <authorList>
            <person name="Sugumar T."/>
            <person name="Polireddy D.R."/>
            <person name="Antony A."/>
            <person name="Madhava Y.R."/>
            <person name="Sivakumar N."/>
        </authorList>
    </citation>
    <scope>NUCLEOTIDE SEQUENCE [LARGE SCALE GENOMIC DNA]</scope>
    <source>
        <strain evidence="3 4">YIM-C55.5</strain>
    </source>
</reference>
<dbReference type="SMART" id="SM00331">
    <property type="entry name" value="PP2C_SIG"/>
    <property type="match status" value="1"/>
</dbReference>
<sequence length="276" mass="30664">MFHRNMRFDEDTSNEAKNKTLEREIKLARTIQMRLLNGNEPDIENGSVTGVSIPARLIGGDYYDFYLLPNGKVRIILGDVMGKGIPAAMLMILTRGAFRSAAETTKGPAETLTAMNHAMYNDLRTLGSFVTVICVDWCPNTKELTYASAGHDLPILVQADQTIRELPTNKGVMIGGLEDATYHDGSVTLEEHDLLFFYTDGITEAQDEEGDMFRIDRLRQVLIDHCHESVNDVQEAVTQALTSFTGNIQQKDDITMVLLQVNDGEADISSYNSPVL</sequence>
<evidence type="ECO:0000256" key="1">
    <source>
        <dbReference type="ARBA" id="ARBA00022801"/>
    </source>
</evidence>